<dbReference type="InterPro" id="IPR051913">
    <property type="entry name" value="GH2_Domain-Containing"/>
</dbReference>
<name>A0A5M9HE44_9SPHI</name>
<dbReference type="GO" id="GO:0005975">
    <property type="term" value="P:carbohydrate metabolic process"/>
    <property type="evidence" value="ECO:0007669"/>
    <property type="project" value="InterPro"/>
</dbReference>
<dbReference type="InterPro" id="IPR013783">
    <property type="entry name" value="Ig-like_fold"/>
</dbReference>
<keyword evidence="2" id="KW-0378">Hydrolase</keyword>
<dbReference type="OrthoDB" id="9801077at2"/>
<gene>
    <name evidence="2" type="ORF">F1649_05290</name>
</gene>
<dbReference type="Proteomes" id="UP000322918">
    <property type="component" value="Unassembled WGS sequence"/>
</dbReference>
<feature type="domain" description="Glycoside hydrolase family 2 catalytic" evidence="1">
    <location>
        <begin position="124"/>
        <end position="242"/>
    </location>
</feature>
<protein>
    <submittedName>
        <fullName evidence="2">Glycosyl hydrolase family 2</fullName>
    </submittedName>
</protein>
<proteinExistence type="predicted"/>
<dbReference type="InterPro" id="IPR006103">
    <property type="entry name" value="Glyco_hydro_2_cat"/>
</dbReference>
<keyword evidence="3" id="KW-1185">Reference proteome</keyword>
<dbReference type="InterPro" id="IPR017853">
    <property type="entry name" value="GH"/>
</dbReference>
<sequence length="450" mass="49644">MKTLKCLLLFSFVCTGLLSSCKEDDYVIPKASFEEVEGASPAKAELVKESGKWKMTVNGRDFYIKGVASNNFYTNAALYGANTIRTYGVSDQSRLILDSAYHAGLFVNFGLYLKRETDGFDYNNEVAVKAQFEEMKAAVNRFKDHPALLVWSIGNEAEASYTNTKLWDAMNDIAEMIHEIDPNHPTTTALASSNVEHIKNIMEKAPEIDILSVNSYAPNLPGVLSNIRSAGWTKPYLITEFGPRGTWQMSPEPTRVLPWGGLVEQTSSEKEAIYLDCYQNYIAANKDNGCLGSFVFLWGYQTHGEVLNWYGLFDKRGFTYPAVDAMQYVWTGQYPVNRAPVIATRNDVLMNGLKAEAAITVSKTSSNTAVVTASDPDGDPLTYEWMIMKEGSAASDGSLPAGISGLIDDNTKNSITFKAPSETGAFRLYVFVRDAGHEKVASAVIPFLVQ</sequence>
<reference evidence="2 3" key="1">
    <citation type="submission" date="2019-09" db="EMBL/GenBank/DDBJ databases">
        <title>Pararcticibacter amylolyticus gen. nov., sp. nov., isolated from a rottenly hemp rope, and reclassification of Pedobacter tournemirensis as Pararcticibacter tournemirensis comb. nov.</title>
        <authorList>
            <person name="Cai Y."/>
        </authorList>
    </citation>
    <scope>NUCLEOTIDE SEQUENCE [LARGE SCALE GENOMIC DNA]</scope>
    <source>
        <strain evidence="2 3">TF5-37.2-LB10</strain>
    </source>
</reference>
<dbReference type="Gene3D" id="3.20.20.80">
    <property type="entry name" value="Glycosidases"/>
    <property type="match status" value="1"/>
</dbReference>
<dbReference type="EMBL" id="VWNE01000006">
    <property type="protein sequence ID" value="KAA8485050.1"/>
    <property type="molecule type" value="Genomic_DNA"/>
</dbReference>
<organism evidence="2 3">
    <name type="scientific">Arcticibacter tournemirensis</name>
    <dbReference type="NCBI Taxonomy" id="699437"/>
    <lineage>
        <taxon>Bacteria</taxon>
        <taxon>Pseudomonadati</taxon>
        <taxon>Bacteroidota</taxon>
        <taxon>Sphingobacteriia</taxon>
        <taxon>Sphingobacteriales</taxon>
        <taxon>Sphingobacteriaceae</taxon>
        <taxon>Arcticibacter</taxon>
    </lineage>
</organism>
<evidence type="ECO:0000313" key="2">
    <source>
        <dbReference type="EMBL" id="KAA8485050.1"/>
    </source>
</evidence>
<comment type="caution">
    <text evidence="2">The sequence shown here is derived from an EMBL/GenBank/DDBJ whole genome shotgun (WGS) entry which is preliminary data.</text>
</comment>
<dbReference type="GO" id="GO:0004553">
    <property type="term" value="F:hydrolase activity, hydrolyzing O-glycosyl compounds"/>
    <property type="evidence" value="ECO:0007669"/>
    <property type="project" value="InterPro"/>
</dbReference>
<dbReference type="PROSITE" id="PS51257">
    <property type="entry name" value="PROKAR_LIPOPROTEIN"/>
    <property type="match status" value="1"/>
</dbReference>
<evidence type="ECO:0000259" key="1">
    <source>
        <dbReference type="Pfam" id="PF02836"/>
    </source>
</evidence>
<dbReference type="PANTHER" id="PTHR42732">
    <property type="entry name" value="BETA-GALACTOSIDASE"/>
    <property type="match status" value="1"/>
</dbReference>
<accession>A0A5M9HE44</accession>
<dbReference type="SUPFAM" id="SSF51445">
    <property type="entry name" value="(Trans)glycosidases"/>
    <property type="match status" value="1"/>
</dbReference>
<evidence type="ECO:0000313" key="3">
    <source>
        <dbReference type="Proteomes" id="UP000322918"/>
    </source>
</evidence>
<dbReference type="Pfam" id="PF02836">
    <property type="entry name" value="Glyco_hydro_2_C"/>
    <property type="match status" value="1"/>
</dbReference>
<dbReference type="Gene3D" id="2.60.40.10">
    <property type="entry name" value="Immunoglobulins"/>
    <property type="match status" value="1"/>
</dbReference>
<dbReference type="RefSeq" id="WP_141814850.1">
    <property type="nucleotide sequence ID" value="NZ_VFPL01000001.1"/>
</dbReference>
<dbReference type="AlphaFoldDB" id="A0A5M9HE44"/>